<feature type="region of interest" description="Disordered" evidence="1">
    <location>
        <begin position="100"/>
        <end position="119"/>
    </location>
</feature>
<organism evidence="2 3">
    <name type="scientific">Daphnia magna</name>
    <dbReference type="NCBI Taxonomy" id="35525"/>
    <lineage>
        <taxon>Eukaryota</taxon>
        <taxon>Metazoa</taxon>
        <taxon>Ecdysozoa</taxon>
        <taxon>Arthropoda</taxon>
        <taxon>Crustacea</taxon>
        <taxon>Branchiopoda</taxon>
        <taxon>Diplostraca</taxon>
        <taxon>Cladocera</taxon>
        <taxon>Anomopoda</taxon>
        <taxon>Daphniidae</taxon>
        <taxon>Daphnia</taxon>
    </lineage>
</organism>
<feature type="compositionally biased region" description="Basic and acidic residues" evidence="1">
    <location>
        <begin position="101"/>
        <end position="114"/>
    </location>
</feature>
<dbReference type="Proteomes" id="UP001234178">
    <property type="component" value="Unassembled WGS sequence"/>
</dbReference>
<keyword evidence="3" id="KW-1185">Reference proteome</keyword>
<proteinExistence type="predicted"/>
<dbReference type="EMBL" id="JAOYFB010000002">
    <property type="protein sequence ID" value="KAK4005741.1"/>
    <property type="molecule type" value="Genomic_DNA"/>
</dbReference>
<reference evidence="2 3" key="1">
    <citation type="journal article" date="2023" name="Nucleic Acids Res.">
        <title>The hologenome of Daphnia magna reveals possible DNA methylation and microbiome-mediated evolution of the host genome.</title>
        <authorList>
            <person name="Chaturvedi A."/>
            <person name="Li X."/>
            <person name="Dhandapani V."/>
            <person name="Marshall H."/>
            <person name="Kissane S."/>
            <person name="Cuenca-Cambronero M."/>
            <person name="Asole G."/>
            <person name="Calvet F."/>
            <person name="Ruiz-Romero M."/>
            <person name="Marangio P."/>
            <person name="Guigo R."/>
            <person name="Rago D."/>
            <person name="Mirbahai L."/>
            <person name="Eastwood N."/>
            <person name="Colbourne J.K."/>
            <person name="Zhou J."/>
            <person name="Mallon E."/>
            <person name="Orsini L."/>
        </authorList>
    </citation>
    <scope>NUCLEOTIDE SEQUENCE [LARGE SCALE GENOMIC DNA]</scope>
    <source>
        <strain evidence="2">LRV0_1</strain>
    </source>
</reference>
<name>A0ABQ9YYR8_9CRUS</name>
<evidence type="ECO:0000256" key="1">
    <source>
        <dbReference type="SAM" id="MobiDB-lite"/>
    </source>
</evidence>
<evidence type="ECO:0000313" key="2">
    <source>
        <dbReference type="EMBL" id="KAK4005741.1"/>
    </source>
</evidence>
<gene>
    <name evidence="2" type="ORF">OUZ56_010816</name>
</gene>
<evidence type="ECO:0000313" key="3">
    <source>
        <dbReference type="Proteomes" id="UP001234178"/>
    </source>
</evidence>
<protein>
    <submittedName>
        <fullName evidence="2">Uncharacterized protein</fullName>
    </submittedName>
</protein>
<comment type="caution">
    <text evidence="2">The sequence shown here is derived from an EMBL/GenBank/DDBJ whole genome shotgun (WGS) entry which is preliminary data.</text>
</comment>
<feature type="region of interest" description="Disordered" evidence="1">
    <location>
        <begin position="1"/>
        <end position="25"/>
    </location>
</feature>
<sequence length="287" mass="33585">MNNSNADVTERALATPVQKVKRKRTRKRFNLDTSPLNKKPKIRYDSRETVWDDENLSKIIEYLKTNGFHGEYEEIRKIFPTNLISETGLREMFQELSRWSEPLKDDSKERDPPKKRSAIKPSPVEEWITMIRDCIEAQRHSPIPALMLKWIAMFEEHPDPASCCEVDYKAIYMYISSLLDGHIPKQLNPQSALKLVSLYDDLVKIVKASATESQEWIIKSAKLSICNQKISRDEKNKLLRNRRRTEWSEEEKKQAAILKSDDLDEIKKIYCENRGLNPFSFPSGMYM</sequence>
<accession>A0ABQ9YYR8</accession>